<organism evidence="4 5">
    <name type="scientific">Drosophila rubida</name>
    <dbReference type="NCBI Taxonomy" id="30044"/>
    <lineage>
        <taxon>Eukaryota</taxon>
        <taxon>Metazoa</taxon>
        <taxon>Ecdysozoa</taxon>
        <taxon>Arthropoda</taxon>
        <taxon>Hexapoda</taxon>
        <taxon>Insecta</taxon>
        <taxon>Pterygota</taxon>
        <taxon>Neoptera</taxon>
        <taxon>Endopterygota</taxon>
        <taxon>Diptera</taxon>
        <taxon>Brachycera</taxon>
        <taxon>Muscomorpha</taxon>
        <taxon>Ephydroidea</taxon>
        <taxon>Drosophilidae</taxon>
        <taxon>Drosophila</taxon>
    </lineage>
</organism>
<feature type="chain" id="PRO_5042126342" evidence="3">
    <location>
        <begin position="22"/>
        <end position="482"/>
    </location>
</feature>
<evidence type="ECO:0000256" key="2">
    <source>
        <dbReference type="SAM" id="Phobius"/>
    </source>
</evidence>
<evidence type="ECO:0000313" key="5">
    <source>
        <dbReference type="Proteomes" id="UP001200034"/>
    </source>
</evidence>
<evidence type="ECO:0000313" key="4">
    <source>
        <dbReference type="EMBL" id="KAH8359051.1"/>
    </source>
</evidence>
<feature type="transmembrane region" description="Helical" evidence="2">
    <location>
        <begin position="410"/>
        <end position="437"/>
    </location>
</feature>
<keyword evidence="2" id="KW-0472">Membrane</keyword>
<sequence>MIQQLLLQLLALAMEMASIYGSCSVTRIIMRVPRDRDIGLVFGKFSVCIEQRLKRRSFLTDLTVSNPKTHKSEMLGFTVTSDGICTLNTTSGDQLLAGSIFGGDFGTIEPGSSITVSLLFPTVSLYNRVGSCPILVSSVNHENEVNKTHQILHFDTRFETLDPGNHSLRRRKDFTDCRNWDLNYFHNCTPLNCEELYFGKRSFYNFTSEQCEPVPACIGDGIQYDFYGNECVDTNNFITDDEIDQLKQGKFDNNYLELHEYGASRRQVQQTKNTAPNRRKEETHQLTSKTSRECNFETKLSLIDFNDCFQHLNDPKTEEWLKFHNYRTAEKKGSRKSSLTTIFKNFYYDWYSPLKAESENESENESDNNNISANSTSLKKNQVSSRAAEPFWNRIGDLGPLEWASLIVEMLLIILLVIVFQILVTVFTYAVVCLTLYGIMEIIAKMNPYNVTGVHIGKKLTPRKKKEKLEVMTSASLMSQTR</sequence>
<gene>
    <name evidence="4" type="ORF">KR093_004075</name>
</gene>
<protein>
    <submittedName>
        <fullName evidence="4">Uncharacterized protein</fullName>
    </submittedName>
</protein>
<accession>A0AAD4PHS1</accession>
<dbReference type="AlphaFoldDB" id="A0AAD4PHS1"/>
<feature type="signal peptide" evidence="3">
    <location>
        <begin position="1"/>
        <end position="21"/>
    </location>
</feature>
<feature type="region of interest" description="Disordered" evidence="1">
    <location>
        <begin position="265"/>
        <end position="290"/>
    </location>
</feature>
<name>A0AAD4PHS1_9MUSC</name>
<proteinExistence type="predicted"/>
<feature type="region of interest" description="Disordered" evidence="1">
    <location>
        <begin position="359"/>
        <end position="381"/>
    </location>
</feature>
<keyword evidence="3" id="KW-0732">Signal</keyword>
<evidence type="ECO:0000256" key="1">
    <source>
        <dbReference type="SAM" id="MobiDB-lite"/>
    </source>
</evidence>
<feature type="compositionally biased region" description="Polar residues" evidence="1">
    <location>
        <begin position="266"/>
        <end position="276"/>
    </location>
</feature>
<comment type="caution">
    <text evidence="4">The sequence shown here is derived from an EMBL/GenBank/DDBJ whole genome shotgun (WGS) entry which is preliminary data.</text>
</comment>
<keyword evidence="2" id="KW-0812">Transmembrane</keyword>
<dbReference type="EMBL" id="JAJJHW010003409">
    <property type="protein sequence ID" value="KAH8359051.1"/>
    <property type="molecule type" value="Genomic_DNA"/>
</dbReference>
<keyword evidence="2" id="KW-1133">Transmembrane helix</keyword>
<keyword evidence="5" id="KW-1185">Reference proteome</keyword>
<dbReference type="Proteomes" id="UP001200034">
    <property type="component" value="Unassembled WGS sequence"/>
</dbReference>
<evidence type="ECO:0000256" key="3">
    <source>
        <dbReference type="SAM" id="SignalP"/>
    </source>
</evidence>
<reference evidence="4" key="1">
    <citation type="journal article" date="2021" name="Mol. Ecol. Resour.">
        <title>Phylogenomic analyses of the genus Drosophila reveals genomic signals of climate adaptation.</title>
        <authorList>
            <person name="Li F."/>
            <person name="Rane R.V."/>
            <person name="Luria V."/>
            <person name="Xiong Z."/>
            <person name="Chen J."/>
            <person name="Li Z."/>
            <person name="Catullo R.A."/>
            <person name="Griffin P.C."/>
            <person name="Schiffer M."/>
            <person name="Pearce S."/>
            <person name="Lee S.F."/>
            <person name="McElroy K."/>
            <person name="Stocker A."/>
            <person name="Shirriffs J."/>
            <person name="Cockerell F."/>
            <person name="Coppin C."/>
            <person name="Sgro C.M."/>
            <person name="Karger A."/>
            <person name="Cain J.W."/>
            <person name="Weber J.A."/>
            <person name="Santpere G."/>
            <person name="Kirschner M.W."/>
            <person name="Hoffmann A.A."/>
            <person name="Oakeshott J.G."/>
            <person name="Zhang G."/>
        </authorList>
    </citation>
    <scope>NUCLEOTIDE SEQUENCE</scope>
    <source>
        <strain evidence="4">BGI-SZ-2011g</strain>
    </source>
</reference>
<feature type="compositionally biased region" description="Basic and acidic residues" evidence="1">
    <location>
        <begin position="278"/>
        <end position="290"/>
    </location>
</feature>